<organism evidence="6 7">
    <name type="scientific">Succiniclasticum ruminis DSM 9236</name>
    <dbReference type="NCBI Taxonomy" id="1123323"/>
    <lineage>
        <taxon>Bacteria</taxon>
        <taxon>Bacillati</taxon>
        <taxon>Bacillota</taxon>
        <taxon>Negativicutes</taxon>
        <taxon>Acidaminococcales</taxon>
        <taxon>Acidaminococcaceae</taxon>
        <taxon>Succiniclasticum</taxon>
    </lineage>
</organism>
<dbReference type="Pfam" id="PF00589">
    <property type="entry name" value="Phage_integrase"/>
    <property type="match status" value="1"/>
</dbReference>
<dbReference type="STRING" id="1123323.SAMN05216245_10844"/>
<name>A0A1I2B7S2_9FIRM</name>
<keyword evidence="2" id="KW-0229">DNA integration</keyword>
<dbReference type="Gene3D" id="1.10.443.10">
    <property type="entry name" value="Intergrase catalytic core"/>
    <property type="match status" value="1"/>
</dbReference>
<evidence type="ECO:0000256" key="1">
    <source>
        <dbReference type="ARBA" id="ARBA00008857"/>
    </source>
</evidence>
<dbReference type="GO" id="GO:0015074">
    <property type="term" value="P:DNA integration"/>
    <property type="evidence" value="ECO:0007669"/>
    <property type="project" value="UniProtKB-KW"/>
</dbReference>
<dbReference type="Proteomes" id="UP000198896">
    <property type="component" value="Unassembled WGS sequence"/>
</dbReference>
<dbReference type="PROSITE" id="PS51898">
    <property type="entry name" value="TYR_RECOMBINASE"/>
    <property type="match status" value="1"/>
</dbReference>
<keyword evidence="3" id="KW-0238">DNA-binding</keyword>
<accession>A0A1I2B7S2</accession>
<dbReference type="RefSeq" id="WP_177205949.1">
    <property type="nucleotide sequence ID" value="NZ_FONL01000008.1"/>
</dbReference>
<dbReference type="EMBL" id="FONL01000008">
    <property type="protein sequence ID" value="SFE52205.1"/>
    <property type="molecule type" value="Genomic_DNA"/>
</dbReference>
<keyword evidence="7" id="KW-1185">Reference proteome</keyword>
<feature type="domain" description="Tyr recombinase" evidence="5">
    <location>
        <begin position="173"/>
        <end position="373"/>
    </location>
</feature>
<dbReference type="InterPro" id="IPR050090">
    <property type="entry name" value="Tyrosine_recombinase_XerCD"/>
</dbReference>
<reference evidence="6 7" key="1">
    <citation type="submission" date="2016-10" db="EMBL/GenBank/DDBJ databases">
        <authorList>
            <person name="de Groot N.N."/>
        </authorList>
    </citation>
    <scope>NUCLEOTIDE SEQUENCE [LARGE SCALE GENOMIC DNA]</scope>
    <source>
        <strain evidence="6 7">DSM 9236</strain>
    </source>
</reference>
<proteinExistence type="inferred from homology"/>
<gene>
    <name evidence="6" type="ORF">SAMN05216245_10844</name>
</gene>
<evidence type="ECO:0000256" key="2">
    <source>
        <dbReference type="ARBA" id="ARBA00022908"/>
    </source>
</evidence>
<dbReference type="InterPro" id="IPR013762">
    <property type="entry name" value="Integrase-like_cat_sf"/>
</dbReference>
<dbReference type="InterPro" id="IPR004107">
    <property type="entry name" value="Integrase_SAM-like_N"/>
</dbReference>
<dbReference type="InterPro" id="IPR002104">
    <property type="entry name" value="Integrase_catalytic"/>
</dbReference>
<dbReference type="Pfam" id="PF14659">
    <property type="entry name" value="Phage_int_SAM_3"/>
    <property type="match status" value="1"/>
</dbReference>
<protein>
    <submittedName>
        <fullName evidence="6">Site-specific recombinase XerD</fullName>
    </submittedName>
</protein>
<evidence type="ECO:0000313" key="7">
    <source>
        <dbReference type="Proteomes" id="UP000198896"/>
    </source>
</evidence>
<dbReference type="InterPro" id="IPR011010">
    <property type="entry name" value="DNA_brk_join_enz"/>
</dbReference>
<dbReference type="GO" id="GO:0006310">
    <property type="term" value="P:DNA recombination"/>
    <property type="evidence" value="ECO:0007669"/>
    <property type="project" value="UniProtKB-KW"/>
</dbReference>
<evidence type="ECO:0000313" key="6">
    <source>
        <dbReference type="EMBL" id="SFE52205.1"/>
    </source>
</evidence>
<keyword evidence="4" id="KW-0233">DNA recombination</keyword>
<dbReference type="SUPFAM" id="SSF56349">
    <property type="entry name" value="DNA breaking-rejoining enzymes"/>
    <property type="match status" value="1"/>
</dbReference>
<evidence type="ECO:0000259" key="5">
    <source>
        <dbReference type="PROSITE" id="PS51898"/>
    </source>
</evidence>
<comment type="similarity">
    <text evidence="1">Belongs to the 'phage' integrase family.</text>
</comment>
<dbReference type="InterPro" id="IPR010998">
    <property type="entry name" value="Integrase_recombinase_N"/>
</dbReference>
<dbReference type="PANTHER" id="PTHR30349">
    <property type="entry name" value="PHAGE INTEGRASE-RELATED"/>
    <property type="match status" value="1"/>
</dbReference>
<dbReference type="AlphaFoldDB" id="A0A1I2B7S2"/>
<sequence length="397" mass="44986">MEKGKKMKGLKGDGSVFKDKRFGGYIYQYIDNAGKKHQKKFADTPEGKREMNEFIKNTRSQISDGYMVECITLGEWISQFIEIYKKPKLRESSYIRMKQSADKIPDSLWNTPLDQVQPVMIQNTYNALLEELSSSSVSKIHKLMGSAFAKAAASKMIKYNPMSAVESVKVKTKDIEIFTFAEILNLFRAIKRIENDPRCAKLQRDYHTLFMLLLTTGMRAGELLALRWEDVDFTKREIHVHASNGHSGRTSVITETKTAAGNRLIPILSDACYNRLNRLRKADGVLHIKGYIFATSTGKALSYGNLFRVYQHIQAEAGITKTIHCFRHTFATTLLAKGVPILETSRILGHTEASTTLNLYGHSIPSYNTKLIEQFSRSQKKTVAESKKIIKVVKQAK</sequence>
<dbReference type="Gene3D" id="1.10.150.130">
    <property type="match status" value="1"/>
</dbReference>
<dbReference type="GO" id="GO:0003677">
    <property type="term" value="F:DNA binding"/>
    <property type="evidence" value="ECO:0007669"/>
    <property type="project" value="UniProtKB-KW"/>
</dbReference>
<dbReference type="CDD" id="cd01189">
    <property type="entry name" value="INT_ICEBs1_C_like"/>
    <property type="match status" value="1"/>
</dbReference>
<dbReference type="PANTHER" id="PTHR30349:SF41">
    <property type="entry name" value="INTEGRASE_RECOMBINASE PROTEIN MJ0367-RELATED"/>
    <property type="match status" value="1"/>
</dbReference>
<evidence type="ECO:0000256" key="4">
    <source>
        <dbReference type="ARBA" id="ARBA00023172"/>
    </source>
</evidence>
<evidence type="ECO:0000256" key="3">
    <source>
        <dbReference type="ARBA" id="ARBA00023125"/>
    </source>
</evidence>